<evidence type="ECO:0000259" key="3">
    <source>
        <dbReference type="Pfam" id="PF07883"/>
    </source>
</evidence>
<name>A0A163XCQ3_9BRAD</name>
<feature type="region of interest" description="Disordered" evidence="1">
    <location>
        <begin position="121"/>
        <end position="153"/>
    </location>
</feature>
<dbReference type="Proteomes" id="UP000076574">
    <property type="component" value="Unassembled WGS sequence"/>
</dbReference>
<feature type="domain" description="Cupin type-2" evidence="3">
    <location>
        <begin position="81"/>
        <end position="139"/>
    </location>
</feature>
<protein>
    <submittedName>
        <fullName evidence="5">Cupin domain-containing protein</fullName>
    </submittedName>
</protein>
<dbReference type="AlphaFoldDB" id="A0A163XCQ3"/>
<dbReference type="KEGG" id="trb:HB776_02855"/>
<dbReference type="SUPFAM" id="SSF51182">
    <property type="entry name" value="RmlC-like cupins"/>
    <property type="match status" value="1"/>
</dbReference>
<dbReference type="Gene3D" id="2.60.120.10">
    <property type="entry name" value="Jelly Rolls"/>
    <property type="match status" value="1"/>
</dbReference>
<evidence type="ECO:0000313" key="7">
    <source>
        <dbReference type="Proteomes" id="UP000515291"/>
    </source>
</evidence>
<organism evidence="4 6">
    <name type="scientific">Tardiphaga robiniae</name>
    <dbReference type="NCBI Taxonomy" id="943830"/>
    <lineage>
        <taxon>Bacteria</taxon>
        <taxon>Pseudomonadati</taxon>
        <taxon>Pseudomonadota</taxon>
        <taxon>Alphaproteobacteria</taxon>
        <taxon>Hyphomicrobiales</taxon>
        <taxon>Nitrobacteraceae</taxon>
        <taxon>Tardiphaga</taxon>
    </lineage>
</organism>
<feature type="chain" id="PRO_5033731099" evidence="2">
    <location>
        <begin position="34"/>
        <end position="153"/>
    </location>
</feature>
<reference evidence="5" key="3">
    <citation type="journal article" date="2020" name="Mol. Plant Microbe Interact.">
        <title>Complete genome sequences of four natural Pseudomonas isolates that catabolize a wide range of aromatic compounds relevant to lignin valorization.</title>
        <authorList>
            <person name="Hatmaker E.A."/>
            <person name="Presle G."/>
            <person name="Cannon O."/>
            <person name="Guss A.M."/>
            <person name="Elkins J.G."/>
        </authorList>
    </citation>
    <scope>NUCLEOTIDE SEQUENCE</scope>
    <source>
        <strain evidence="5">581</strain>
    </source>
</reference>
<dbReference type="OrthoDB" id="9791637at2"/>
<dbReference type="PANTHER" id="PTHR43346:SF1">
    <property type="entry name" value="QUERCETIN 2,3-DIOXYGENASE-RELATED"/>
    <property type="match status" value="1"/>
</dbReference>
<dbReference type="InterPro" id="IPR013096">
    <property type="entry name" value="Cupin_2"/>
</dbReference>
<dbReference type="STRING" id="943830.A4A58_18585"/>
<gene>
    <name evidence="4" type="ORF">A4A58_18585</name>
    <name evidence="5" type="ORF">HB776_02855</name>
</gene>
<dbReference type="EMBL" id="CP050292">
    <property type="protein sequence ID" value="QND70292.1"/>
    <property type="molecule type" value="Genomic_DNA"/>
</dbReference>
<sequence>MKRITATLSITAAFAAGCLITHLVPEGITPAQAAENITAQVIHVPELVGDALGPASPTGFRSKMFMQADGATISVQDGNVVKHMHPNTNEIQYILEGTGTVWLGDKEVQVKAGDLIIIPKGTPHGGTKPDGKPFRAIAIKTPPQAPDDTKPLP</sequence>
<evidence type="ECO:0000313" key="5">
    <source>
        <dbReference type="EMBL" id="QND70292.1"/>
    </source>
</evidence>
<reference evidence="7" key="2">
    <citation type="journal article" date="2020" name="Mol. Plant Microbe">
        <title>Rhizobial microsymbionts of the narrowly endemic Oxytropis species growing in Kamchatka are characterized by significant genetic diversity and possess a set of genes that are associated with T3SS and T6SS secretion systems and can affect the development of symbiosis.</title>
        <authorList>
            <person name="Safronova V."/>
            <person name="Guro P."/>
            <person name="Sazanova A."/>
            <person name="Kuznetsova I."/>
            <person name="Belimov A."/>
            <person name="Yakubov V."/>
            <person name="Chirak E."/>
            <person name="Afonin A."/>
            <person name="Gogolev Y."/>
            <person name="Andronov E."/>
            <person name="Tikhonovich I."/>
        </authorList>
    </citation>
    <scope>NUCLEOTIDE SEQUENCE [LARGE SCALE GENOMIC DNA]</scope>
    <source>
        <strain evidence="7">581</strain>
    </source>
</reference>
<dbReference type="RefSeq" id="WP_068738428.1">
    <property type="nucleotide sequence ID" value="NZ_CP050292.1"/>
</dbReference>
<dbReference type="PROSITE" id="PS51257">
    <property type="entry name" value="PROKAR_LIPOPROTEIN"/>
    <property type="match status" value="1"/>
</dbReference>
<reference evidence="4 6" key="1">
    <citation type="submission" date="2016-03" db="EMBL/GenBank/DDBJ databases">
        <title>Microsymbionts genomes from the relict species Vavilovia formosa (Stev.) Fed.</title>
        <authorList>
            <person name="Kopat V."/>
            <person name="Chirak E."/>
            <person name="Kimeklis A."/>
            <person name="Andronov E."/>
        </authorList>
    </citation>
    <scope>NUCLEOTIDE SEQUENCE [LARGE SCALE GENOMIC DNA]</scope>
    <source>
        <strain evidence="4 6">Vaf07</strain>
    </source>
</reference>
<dbReference type="Proteomes" id="UP000515291">
    <property type="component" value="Chromosome"/>
</dbReference>
<dbReference type="InterPro" id="IPR014710">
    <property type="entry name" value="RmlC-like_jellyroll"/>
</dbReference>
<dbReference type="InterPro" id="IPR052538">
    <property type="entry name" value="Flavonoid_dioxygenase-like"/>
</dbReference>
<dbReference type="InterPro" id="IPR011051">
    <property type="entry name" value="RmlC_Cupin_sf"/>
</dbReference>
<keyword evidence="2" id="KW-0732">Signal</keyword>
<accession>A0A163XCQ3</accession>
<keyword evidence="6" id="KW-1185">Reference proteome</keyword>
<dbReference type="Pfam" id="PF07883">
    <property type="entry name" value="Cupin_2"/>
    <property type="match status" value="1"/>
</dbReference>
<evidence type="ECO:0000256" key="2">
    <source>
        <dbReference type="SAM" id="SignalP"/>
    </source>
</evidence>
<evidence type="ECO:0000256" key="1">
    <source>
        <dbReference type="SAM" id="MobiDB-lite"/>
    </source>
</evidence>
<dbReference type="PANTHER" id="PTHR43346">
    <property type="entry name" value="LIGAND BINDING DOMAIN PROTEIN, PUTATIVE (AFU_ORTHOLOGUE AFUA_6G14370)-RELATED"/>
    <property type="match status" value="1"/>
</dbReference>
<evidence type="ECO:0000313" key="4">
    <source>
        <dbReference type="EMBL" id="KZD20733.1"/>
    </source>
</evidence>
<feature type="signal peptide" evidence="2">
    <location>
        <begin position="1"/>
        <end position="33"/>
    </location>
</feature>
<dbReference type="EMBL" id="LVYV01000055">
    <property type="protein sequence ID" value="KZD20733.1"/>
    <property type="molecule type" value="Genomic_DNA"/>
</dbReference>
<evidence type="ECO:0000313" key="6">
    <source>
        <dbReference type="Proteomes" id="UP000076574"/>
    </source>
</evidence>
<proteinExistence type="predicted"/>